<feature type="non-terminal residue" evidence="1">
    <location>
        <position position="129"/>
    </location>
</feature>
<organism evidence="1 2">
    <name type="scientific">Lasiosphaeria miniovina</name>
    <dbReference type="NCBI Taxonomy" id="1954250"/>
    <lineage>
        <taxon>Eukaryota</taxon>
        <taxon>Fungi</taxon>
        <taxon>Dikarya</taxon>
        <taxon>Ascomycota</taxon>
        <taxon>Pezizomycotina</taxon>
        <taxon>Sordariomycetes</taxon>
        <taxon>Sordariomycetidae</taxon>
        <taxon>Sordariales</taxon>
        <taxon>Lasiosphaeriaceae</taxon>
        <taxon>Lasiosphaeria</taxon>
    </lineage>
</organism>
<evidence type="ECO:0000313" key="2">
    <source>
        <dbReference type="Proteomes" id="UP001172101"/>
    </source>
</evidence>
<keyword evidence="2" id="KW-1185">Reference proteome</keyword>
<dbReference type="EMBL" id="JAUIRO010000002">
    <property type="protein sequence ID" value="KAK0727415.1"/>
    <property type="molecule type" value="Genomic_DNA"/>
</dbReference>
<proteinExistence type="predicted"/>
<evidence type="ECO:0000313" key="1">
    <source>
        <dbReference type="EMBL" id="KAK0727415.1"/>
    </source>
</evidence>
<gene>
    <name evidence="1" type="ORF">B0T26DRAFT_694485</name>
</gene>
<reference evidence="1" key="1">
    <citation type="submission" date="2023-06" db="EMBL/GenBank/DDBJ databases">
        <title>Genome-scale phylogeny and comparative genomics of the fungal order Sordariales.</title>
        <authorList>
            <consortium name="Lawrence Berkeley National Laboratory"/>
            <person name="Hensen N."/>
            <person name="Bonometti L."/>
            <person name="Westerberg I."/>
            <person name="Brannstrom I.O."/>
            <person name="Guillou S."/>
            <person name="Cros-Aarteil S."/>
            <person name="Calhoun S."/>
            <person name="Haridas S."/>
            <person name="Kuo A."/>
            <person name="Mondo S."/>
            <person name="Pangilinan J."/>
            <person name="Riley R."/>
            <person name="LaButti K."/>
            <person name="Andreopoulos B."/>
            <person name="Lipzen A."/>
            <person name="Chen C."/>
            <person name="Yanf M."/>
            <person name="Daum C."/>
            <person name="Ng V."/>
            <person name="Clum A."/>
            <person name="Steindorff A."/>
            <person name="Ohm R."/>
            <person name="Martin F."/>
            <person name="Silar P."/>
            <person name="Natvig D."/>
            <person name="Lalanne C."/>
            <person name="Gautier V."/>
            <person name="Ament-velasquez S.L."/>
            <person name="Kruys A."/>
            <person name="Hutchinson M.I."/>
            <person name="Powell A.J."/>
            <person name="Barry K."/>
            <person name="Miller A.N."/>
            <person name="Grigoriev I.V."/>
            <person name="Debuchy R."/>
            <person name="Gladieux P."/>
            <person name="Thoren M.H."/>
            <person name="Johannesson H."/>
        </authorList>
    </citation>
    <scope>NUCLEOTIDE SEQUENCE</scope>
    <source>
        <strain evidence="1">SMH2392-1A</strain>
    </source>
</reference>
<name>A0AA40E528_9PEZI</name>
<comment type="caution">
    <text evidence="1">The sequence shown here is derived from an EMBL/GenBank/DDBJ whole genome shotgun (WGS) entry which is preliminary data.</text>
</comment>
<dbReference type="GeneID" id="85324512"/>
<dbReference type="Proteomes" id="UP001172101">
    <property type="component" value="Unassembled WGS sequence"/>
</dbReference>
<dbReference type="RefSeq" id="XP_060300270.1">
    <property type="nucleotide sequence ID" value="XM_060441242.1"/>
</dbReference>
<sequence>MAGTIHEGVVEAFKSLVMEQLIDIRRGNDQVAAGFARGVRGAGSPKIESDDSSHYPDGSFAHEDTGVACVILEASHSQERQDLPFLADDYILGSNWRTQVVIGVDLEYREKGKEARVTVWRPRYIEEDG</sequence>
<protein>
    <submittedName>
        <fullName evidence="1">Uncharacterized protein</fullName>
    </submittedName>
</protein>
<accession>A0AA40E528</accession>
<dbReference type="AlphaFoldDB" id="A0AA40E528"/>